<dbReference type="RefSeq" id="XP_002287018.1">
    <property type="nucleotide sequence ID" value="XM_002286982.1"/>
</dbReference>
<comment type="subcellular location">
    <subcellularLocation>
        <location evidence="1">Nucleus</location>
    </subcellularLocation>
</comment>
<feature type="compositionally biased region" description="Acidic residues" evidence="4">
    <location>
        <begin position="658"/>
        <end position="692"/>
    </location>
</feature>
<accession>B8BS50</accession>
<sequence>MSPSASPHKLAVDRPLSYDTPRPNQQLPTTHHTMADANEGTAAEKDARREKHKKRMNKILLKAWNLDDSSPFQTSSHTANNAAAAGSSSWAAAANEKDIPKDLTFVGENLDKGRYEHGRSGWELYAKDMGCVYNAHIGSLSRGCTHVMGRNVDCKSFTSSRSEGKITVSNQSHSLPLPLTSIRKSKHASAAKANLEKVAGFFSKVDPILGNLCSKAKPEDYVVDTKKRKSVEDESTDASPKKKSNSGGGGGNGILTLSQREQNRMESLAIYLEERGGKKGQSKSFRCKVVQRPGGRYETSFFSSENKRFKSMAEVARFLNLEDRPTNSGGSFKSKGKNGAKRSSKESEKKRLKRELDKLQKNQAKTAKLLEDHKNESPMSQIAITDESLWNDGSNAVNAHNEGKILPHSDIEAFPGIPTHCVPDMLMVWDFLCTFCRTLSLEPIELDDFASALSFQPESREENSQSTDEMGQSSSSSSVPVYLSESHIALLRLLLQDPTSDTWWWSTLETPEMIEEEGDEYLNAVDKKRKTAAAVVKIDMEGLFNMEEDPEVTTKWLQALEDVRTKKPDNSGPIKSAVKSAITITTNPLVKSYLKKAMRKWKARSAGLVKRAVVWLVDRVREARPDLWGRAVDLEEIAEQKKIVAAEAALEMDRIVEDVDDDNAEMDLEGDSDEESDSDDDEGSDNEDEYADQAEAPGSTTKQVSVTIKQNDDITPVSTFVPAKPVPSTVDLLLPPSKPSVPSDLVHALTWPPVIGAATCRVLHWYRRRRNEVDDSIREFRQLRPMSVADRRKRELSASLRILSECADQPDSEANQVESAINHLCDGNDYLALNAVQRLCIFRILIEAAYDTLHVQQNIEDNFKARMNATKALDAEERRAKKEAREEQAALESSARERLAREAQDVFFEKKRQEIFEYNEEAQEYTDADIENMEDEEIIEFDEENKAEYEALPKPESFNKAEVNAVVAKIIEETSFGTEVLTVLTLEELGKRDEQYLKSLEDELEALGDASEHRNQREYISRKDRLRRDITSFTDELLTLPQDRSAAIDALKDAMEDGTVKTLRAAIKTAKLARLSGDDEETGGVWALDLLRDAAVELRTAESRKRVTEAQKDLIAKRNKCFIRTDPLGSDRYHSTFIHFDYDKSSRVWVERDVILGKEASDPSAVLKTTSQAAAIGARDRSEDFVAEDDRKHPHGESFLAFARQEYHHTAESLRILVKNLSGKCPNENALKESLKGTLEAMALASAGDKAATTVEDSEKLVAEFRTSGDDTVFYKEKQHAFAIDAPFLVNISSAVGRRVRLRRIPDPERNPDFAHYTMGTITGWKMADASKDDSSNANDPMDTDSQPNETATSTPKELDSPSNVKSPIWRLALDDGGELHVSANEVVVGIARAIKWSSKHPGYVENDAPFLSYRNGMGRYCGRAAEAPSSLTPLAFAKQLLKREQDIYMPLKNRTFENNWGGKSGARNAWVASLKEYGHTFEAVRDGLLTLENAFFDLTGGFGAIEPKQKDPLAVLSNGNCEVKPDEDQSAPLTNGEVKLEVTESTVAVPKKDDKLSGKALLYDDTSRFDIELESLGNDVHGLWNSSDSREIFREIMTVSKTVSMLALGLDLVCRNSQAYINRTKSSVVQSSAKTASLSDQSSADAGVGGRRRAAMSRPGAYTDFF</sequence>
<dbReference type="PANTHER" id="PTHR15546">
    <property type="entry name" value="BROMODOMAIN ADJACENT TO ZINC FINGER DOMAIN, 2A"/>
    <property type="match status" value="1"/>
</dbReference>
<evidence type="ECO:0000313" key="6">
    <source>
        <dbReference type="EMBL" id="EED96659.1"/>
    </source>
</evidence>
<feature type="compositionally biased region" description="Polar residues" evidence="4">
    <location>
        <begin position="1344"/>
        <end position="1364"/>
    </location>
</feature>
<evidence type="ECO:0000259" key="5">
    <source>
        <dbReference type="PROSITE" id="PS50827"/>
    </source>
</evidence>
<dbReference type="KEGG" id="tps:THAPSDRAFT_21027"/>
<evidence type="ECO:0000256" key="2">
    <source>
        <dbReference type="ARBA" id="ARBA00023242"/>
    </source>
</evidence>
<dbReference type="Pfam" id="PF02791">
    <property type="entry name" value="DDT"/>
    <property type="match status" value="1"/>
</dbReference>
<dbReference type="GO" id="GO:0005634">
    <property type="term" value="C:nucleus"/>
    <property type="evidence" value="ECO:0007669"/>
    <property type="project" value="UniProtKB-SubCell"/>
</dbReference>
<dbReference type="PROSITE" id="PS50827">
    <property type="entry name" value="DDT"/>
    <property type="match status" value="1"/>
</dbReference>
<dbReference type="OMA" id="WDFLCTF"/>
<evidence type="ECO:0000256" key="1">
    <source>
        <dbReference type="ARBA" id="ARBA00004123"/>
    </source>
</evidence>
<feature type="region of interest" description="Disordered" evidence="4">
    <location>
        <begin position="1329"/>
        <end position="1364"/>
    </location>
</feature>
<dbReference type="eggNOG" id="ENOG502RX49">
    <property type="taxonomic scope" value="Eukaryota"/>
</dbReference>
<keyword evidence="7" id="KW-1185">Reference proteome</keyword>
<evidence type="ECO:0000256" key="3">
    <source>
        <dbReference type="SAM" id="Coils"/>
    </source>
</evidence>
<name>B8BS50_THAPS</name>
<feature type="domain" description="DDT" evidence="5">
    <location>
        <begin position="419"/>
        <end position="500"/>
    </location>
</feature>
<feature type="compositionally biased region" description="Low complexity" evidence="4">
    <location>
        <begin position="464"/>
        <end position="478"/>
    </location>
</feature>
<dbReference type="InParanoid" id="B8BS50"/>
<reference evidence="6 7" key="1">
    <citation type="journal article" date="2004" name="Science">
        <title>The genome of the diatom Thalassiosira pseudonana: ecology, evolution, and metabolism.</title>
        <authorList>
            <person name="Armbrust E.V."/>
            <person name="Berges J.A."/>
            <person name="Bowler C."/>
            <person name="Green B.R."/>
            <person name="Martinez D."/>
            <person name="Putnam N.H."/>
            <person name="Zhou S."/>
            <person name="Allen A.E."/>
            <person name="Apt K.E."/>
            <person name="Bechner M."/>
            <person name="Brzezinski M.A."/>
            <person name="Chaal B.K."/>
            <person name="Chiovitti A."/>
            <person name="Davis A.K."/>
            <person name="Demarest M.S."/>
            <person name="Detter J.C."/>
            <person name="Glavina T."/>
            <person name="Goodstein D."/>
            <person name="Hadi M.Z."/>
            <person name="Hellsten U."/>
            <person name="Hildebrand M."/>
            <person name="Jenkins B.D."/>
            <person name="Jurka J."/>
            <person name="Kapitonov V.V."/>
            <person name="Kroger N."/>
            <person name="Lau W.W."/>
            <person name="Lane T.W."/>
            <person name="Larimer F.W."/>
            <person name="Lippmeier J.C."/>
            <person name="Lucas S."/>
            <person name="Medina M."/>
            <person name="Montsant A."/>
            <person name="Obornik M."/>
            <person name="Parker M.S."/>
            <person name="Palenik B."/>
            <person name="Pazour G.J."/>
            <person name="Richardson P.M."/>
            <person name="Rynearson T.A."/>
            <person name="Saito M.A."/>
            <person name="Schwartz D.C."/>
            <person name="Thamatrakoln K."/>
            <person name="Valentin K."/>
            <person name="Vardi A."/>
            <person name="Wilkerson F.P."/>
            <person name="Rokhsar D.S."/>
        </authorList>
    </citation>
    <scope>NUCLEOTIDE SEQUENCE [LARGE SCALE GENOMIC DNA]</scope>
    <source>
        <strain evidence="6 7">CCMP1335</strain>
    </source>
</reference>
<feature type="region of interest" description="Disordered" evidence="4">
    <location>
        <begin position="224"/>
        <end position="255"/>
    </location>
</feature>
<dbReference type="PANTHER" id="PTHR15546:SF2">
    <property type="entry name" value="DDT DOMAIN-CONTAINING PROTEIN DDB_G0282237"/>
    <property type="match status" value="1"/>
</dbReference>
<reference evidence="6 7" key="2">
    <citation type="journal article" date="2008" name="Nature">
        <title>The Phaeodactylum genome reveals the evolutionary history of diatom genomes.</title>
        <authorList>
            <person name="Bowler C."/>
            <person name="Allen A.E."/>
            <person name="Badger J.H."/>
            <person name="Grimwood J."/>
            <person name="Jabbari K."/>
            <person name="Kuo A."/>
            <person name="Maheswari U."/>
            <person name="Martens C."/>
            <person name="Maumus F."/>
            <person name="Otillar R.P."/>
            <person name="Rayko E."/>
            <person name="Salamov A."/>
            <person name="Vandepoele K."/>
            <person name="Beszteri B."/>
            <person name="Gruber A."/>
            <person name="Heijde M."/>
            <person name="Katinka M."/>
            <person name="Mock T."/>
            <person name="Valentin K."/>
            <person name="Verret F."/>
            <person name="Berges J.A."/>
            <person name="Brownlee C."/>
            <person name="Cadoret J.P."/>
            <person name="Chiovitti A."/>
            <person name="Choi C.J."/>
            <person name="Coesel S."/>
            <person name="De Martino A."/>
            <person name="Detter J.C."/>
            <person name="Durkin C."/>
            <person name="Falciatore A."/>
            <person name="Fournet J."/>
            <person name="Haruta M."/>
            <person name="Huysman M.J."/>
            <person name="Jenkins B.D."/>
            <person name="Jiroutova K."/>
            <person name="Jorgensen R.E."/>
            <person name="Joubert Y."/>
            <person name="Kaplan A."/>
            <person name="Kroger N."/>
            <person name="Kroth P.G."/>
            <person name="La Roche J."/>
            <person name="Lindquist E."/>
            <person name="Lommer M."/>
            <person name="Martin-Jezequel V."/>
            <person name="Lopez P.J."/>
            <person name="Lucas S."/>
            <person name="Mangogna M."/>
            <person name="McGinnis K."/>
            <person name="Medlin L.K."/>
            <person name="Montsant A."/>
            <person name="Oudot-Le Secq M.P."/>
            <person name="Napoli C."/>
            <person name="Obornik M."/>
            <person name="Parker M.S."/>
            <person name="Petit J.L."/>
            <person name="Porcel B.M."/>
            <person name="Poulsen N."/>
            <person name="Robison M."/>
            <person name="Rychlewski L."/>
            <person name="Rynearson T.A."/>
            <person name="Schmutz J."/>
            <person name="Shapiro H."/>
            <person name="Siaut M."/>
            <person name="Stanley M."/>
            <person name="Sussman M.R."/>
            <person name="Taylor A.R."/>
            <person name="Vardi A."/>
            <person name="von Dassow P."/>
            <person name="Vyverman W."/>
            <person name="Willis A."/>
            <person name="Wyrwicz L.S."/>
            <person name="Rokhsar D.S."/>
            <person name="Weissenbach J."/>
            <person name="Armbrust E.V."/>
            <person name="Green B.R."/>
            <person name="Van de Peer Y."/>
            <person name="Grigoriev I.V."/>
        </authorList>
    </citation>
    <scope>NUCLEOTIDE SEQUENCE [LARGE SCALE GENOMIC DNA]</scope>
    <source>
        <strain evidence="6 7">CCMP1335</strain>
    </source>
</reference>
<dbReference type="STRING" id="35128.B8BS50"/>
<dbReference type="SMART" id="SM00571">
    <property type="entry name" value="DDT"/>
    <property type="match status" value="1"/>
</dbReference>
<feature type="region of interest" description="Disordered" evidence="4">
    <location>
        <begin position="323"/>
        <end position="353"/>
    </location>
</feature>
<organism evidence="6 7">
    <name type="scientific">Thalassiosira pseudonana</name>
    <name type="common">Marine diatom</name>
    <name type="synonym">Cyclotella nana</name>
    <dbReference type="NCBI Taxonomy" id="35128"/>
    <lineage>
        <taxon>Eukaryota</taxon>
        <taxon>Sar</taxon>
        <taxon>Stramenopiles</taxon>
        <taxon>Ochrophyta</taxon>
        <taxon>Bacillariophyta</taxon>
        <taxon>Coscinodiscophyceae</taxon>
        <taxon>Thalassiosirophycidae</taxon>
        <taxon>Thalassiosirales</taxon>
        <taxon>Thalassiosiraceae</taxon>
        <taxon>Thalassiosira</taxon>
    </lineage>
</organism>
<dbReference type="InterPro" id="IPR053271">
    <property type="entry name" value="DDT_domain"/>
</dbReference>
<gene>
    <name evidence="6" type="ORF">THAPSDRAFT_21027</name>
</gene>
<proteinExistence type="predicted"/>
<keyword evidence="3" id="KW-0175">Coiled coil</keyword>
<feature type="region of interest" description="Disordered" evidence="4">
    <location>
        <begin position="455"/>
        <end position="478"/>
    </location>
</feature>
<evidence type="ECO:0000256" key="4">
    <source>
        <dbReference type="SAM" id="MobiDB-lite"/>
    </source>
</evidence>
<dbReference type="InterPro" id="IPR018501">
    <property type="entry name" value="DDT_dom"/>
</dbReference>
<keyword evidence="2" id="KW-0539">Nucleus</keyword>
<feature type="region of interest" description="Disordered" evidence="4">
    <location>
        <begin position="656"/>
        <end position="705"/>
    </location>
</feature>
<dbReference type="PaxDb" id="35128-Thaps21027"/>
<feature type="coiled-coil region" evidence="3">
    <location>
        <begin position="866"/>
        <end position="928"/>
    </location>
</feature>
<dbReference type="EMBL" id="CM000638">
    <property type="protein sequence ID" value="EED96659.1"/>
    <property type="molecule type" value="Genomic_DNA"/>
</dbReference>
<protein>
    <recommendedName>
        <fullName evidence="5">DDT domain-containing protein</fullName>
    </recommendedName>
</protein>
<feature type="compositionally biased region" description="Basic and acidic residues" evidence="4">
    <location>
        <begin position="343"/>
        <end position="353"/>
    </location>
</feature>
<feature type="region of interest" description="Disordered" evidence="4">
    <location>
        <begin position="1"/>
        <end position="53"/>
    </location>
</feature>
<dbReference type="HOGENOM" id="CLU_247126_0_0_1"/>
<feature type="compositionally biased region" description="Polar residues" evidence="4">
    <location>
        <begin position="22"/>
        <end position="32"/>
    </location>
</feature>
<evidence type="ECO:0000313" key="7">
    <source>
        <dbReference type="Proteomes" id="UP000001449"/>
    </source>
</evidence>
<dbReference type="Proteomes" id="UP000001449">
    <property type="component" value="Chromosome 1"/>
</dbReference>
<dbReference type="GeneID" id="7445662"/>